<feature type="transmembrane region" description="Helical" evidence="1">
    <location>
        <begin position="88"/>
        <end position="108"/>
    </location>
</feature>
<gene>
    <name evidence="2" type="ORF">HC352_00975</name>
</gene>
<evidence type="ECO:0008006" key="4">
    <source>
        <dbReference type="Google" id="ProtNLM"/>
    </source>
</evidence>
<dbReference type="Proteomes" id="UP000502298">
    <property type="component" value="Chromosome"/>
</dbReference>
<protein>
    <recommendedName>
        <fullName evidence="4">Peptidase S9</fullName>
    </recommendedName>
</protein>
<dbReference type="RefSeq" id="WP_168917174.1">
    <property type="nucleotide sequence ID" value="NZ_CP050804.1"/>
</dbReference>
<organism evidence="2 3">
    <name type="scientific">Arcanobacterium buesumense</name>
    <dbReference type="NCBI Taxonomy" id="2722751"/>
    <lineage>
        <taxon>Bacteria</taxon>
        <taxon>Bacillati</taxon>
        <taxon>Actinomycetota</taxon>
        <taxon>Actinomycetes</taxon>
        <taxon>Actinomycetales</taxon>
        <taxon>Actinomycetaceae</taxon>
        <taxon>Arcanobacterium</taxon>
    </lineage>
</organism>
<evidence type="ECO:0000256" key="1">
    <source>
        <dbReference type="SAM" id="Phobius"/>
    </source>
</evidence>
<accession>A0A6H2EKP5</accession>
<keyword evidence="1" id="KW-0812">Transmembrane</keyword>
<sequence length="152" mass="16489">MTNSANPHITRDALAVGLGVTVYYACPDMIRSRVARFFVKSVATIVPAGIVASSQLDQHKLKMCSRATETATSDVATDAEENSEQLEMTAPVFVTLGAILAGSIWLSVLTERAIFRRGERRRAKGKRFAHSRFAIVAGLASAITSYLEVRDS</sequence>
<dbReference type="KEGG" id="arca:HC352_00975"/>
<evidence type="ECO:0000313" key="3">
    <source>
        <dbReference type="Proteomes" id="UP000502298"/>
    </source>
</evidence>
<name>A0A6H2EKP5_9ACTO</name>
<proteinExistence type="predicted"/>
<keyword evidence="1" id="KW-1133">Transmembrane helix</keyword>
<keyword evidence="3" id="KW-1185">Reference proteome</keyword>
<reference evidence="2 3" key="1">
    <citation type="submission" date="2020-03" db="EMBL/GenBank/DDBJ databases">
        <title>Complete genome of Arcanobacterium buesumensis sp. nov. strain 2701.</title>
        <authorList>
            <person name="Borowiak M."/>
            <person name="Alssahen M."/>
            <person name="Laemmler C."/>
            <person name="Malorny B."/>
            <person name="Hassan A."/>
            <person name="Prenger-Berninghoff E."/>
            <person name="Ploetz M."/>
            <person name="Abdulmawjood A."/>
        </authorList>
    </citation>
    <scope>NUCLEOTIDE SEQUENCE [LARGE SCALE GENOMIC DNA]</scope>
    <source>
        <strain evidence="2 3">2701</strain>
    </source>
</reference>
<feature type="transmembrane region" description="Helical" evidence="1">
    <location>
        <begin position="129"/>
        <end position="147"/>
    </location>
</feature>
<dbReference type="EMBL" id="CP050804">
    <property type="protein sequence ID" value="QJC21232.1"/>
    <property type="molecule type" value="Genomic_DNA"/>
</dbReference>
<dbReference type="AlphaFoldDB" id="A0A6H2EKP5"/>
<feature type="transmembrane region" description="Helical" evidence="1">
    <location>
        <begin position="37"/>
        <end position="56"/>
    </location>
</feature>
<keyword evidence="1" id="KW-0472">Membrane</keyword>
<evidence type="ECO:0000313" key="2">
    <source>
        <dbReference type="EMBL" id="QJC21232.1"/>
    </source>
</evidence>